<evidence type="ECO:0000256" key="2">
    <source>
        <dbReference type="ARBA" id="ARBA00024195"/>
    </source>
</evidence>
<evidence type="ECO:0000256" key="4">
    <source>
        <dbReference type="SAM" id="SignalP"/>
    </source>
</evidence>
<dbReference type="InterPro" id="IPR001254">
    <property type="entry name" value="Trypsin_dom"/>
</dbReference>
<proteinExistence type="inferred from homology"/>
<dbReference type="InterPro" id="IPR043504">
    <property type="entry name" value="Peptidase_S1_PA_chymotrypsin"/>
</dbReference>
<dbReference type="GO" id="GO:0006508">
    <property type="term" value="P:proteolysis"/>
    <property type="evidence" value="ECO:0007669"/>
    <property type="project" value="InterPro"/>
</dbReference>
<sequence>MILRTLAYRYVFSRFQTFWILQIIIIAIATTAVAQEPCAENKQYPLDSPCEIPSDCPNAYKCKDGVCCMYPLPCDAPLRNDDNSIAECKMEKNRPCPKGYICNADEKGRFTVCCPEKDKSASSKVTTCTYNGKTYNEGDVFKMEDKCNKCKCKPKGKLSCSDKKSCKKCKVKGKVFKKGEKYMDECDECTCISPKLQTCEKRECKPSKYCDFNGKLYQEGDEFEAEDKCNKCTCSDGEVECGDKNICKKCKIDGKVYKRGDTYMVECNECKCISPKVQTCEKKDCTATNISTVTTISTPVTTISTPVTTISTPVTTISTPVTTISGPVTTISTPVTTTTSTTTTTTTTPQTTTTGRPTTTAPPRKLLSTCGKSSALSSKRKKRIVNGTEIIRDAHPWMALVMETRATRPPQTVYCGGALIHPSWVITSKACVSEWKVHLESRLFGGGQTFLHSIGIRLGRYNLSLRAEPDDFVATPLKVFFHPNKTYDDILYWPIYNIALIKIKPVPLSHKIQPACISDIDLEPKSMRYSNKRCFFAGWGTKGPTDRYVMLQSPMELESKASCVDYVSEVEPDLAHLAGEDVHLCAKATDDSEPAEDDGGGPLVCEIDGAWHLQGIGSWNPIPSDGRAIVTRIFKIFDWIKFVIENH</sequence>
<name>A0A8S4NUM2_OWEFU</name>
<dbReference type="GO" id="GO:0004252">
    <property type="term" value="F:serine-type endopeptidase activity"/>
    <property type="evidence" value="ECO:0007669"/>
    <property type="project" value="InterPro"/>
</dbReference>
<dbReference type="Proteomes" id="UP000749559">
    <property type="component" value="Unassembled WGS sequence"/>
</dbReference>
<keyword evidence="1" id="KW-1015">Disulfide bond</keyword>
<dbReference type="PROSITE" id="PS50240">
    <property type="entry name" value="TRYPSIN_DOM"/>
    <property type="match status" value="1"/>
</dbReference>
<comment type="similarity">
    <text evidence="2">Belongs to the peptidase S1 family. CLIP subfamily.</text>
</comment>
<reference evidence="6" key="1">
    <citation type="submission" date="2022-03" db="EMBL/GenBank/DDBJ databases">
        <authorList>
            <person name="Martin C."/>
        </authorList>
    </citation>
    <scope>NUCLEOTIDE SEQUENCE</scope>
</reference>
<dbReference type="InterPro" id="IPR009003">
    <property type="entry name" value="Peptidase_S1_PA"/>
</dbReference>
<organism evidence="6 7">
    <name type="scientific">Owenia fusiformis</name>
    <name type="common">Polychaete worm</name>
    <dbReference type="NCBI Taxonomy" id="6347"/>
    <lineage>
        <taxon>Eukaryota</taxon>
        <taxon>Metazoa</taxon>
        <taxon>Spiralia</taxon>
        <taxon>Lophotrochozoa</taxon>
        <taxon>Annelida</taxon>
        <taxon>Polychaeta</taxon>
        <taxon>Sedentaria</taxon>
        <taxon>Canalipalpata</taxon>
        <taxon>Sabellida</taxon>
        <taxon>Oweniida</taxon>
        <taxon>Oweniidae</taxon>
        <taxon>Owenia</taxon>
    </lineage>
</organism>
<dbReference type="PANTHER" id="PTHR24256">
    <property type="entry name" value="TRYPTASE-RELATED"/>
    <property type="match status" value="1"/>
</dbReference>
<comment type="caution">
    <text evidence="6">The sequence shown here is derived from an EMBL/GenBank/DDBJ whole genome shotgun (WGS) entry which is preliminary data.</text>
</comment>
<feature type="compositionally biased region" description="Low complexity" evidence="3">
    <location>
        <begin position="332"/>
        <end position="363"/>
    </location>
</feature>
<dbReference type="SMART" id="SM00020">
    <property type="entry name" value="Tryp_SPc"/>
    <property type="match status" value="1"/>
</dbReference>
<evidence type="ECO:0000313" key="6">
    <source>
        <dbReference type="EMBL" id="CAH1785529.1"/>
    </source>
</evidence>
<evidence type="ECO:0000259" key="5">
    <source>
        <dbReference type="PROSITE" id="PS50240"/>
    </source>
</evidence>
<keyword evidence="4" id="KW-0732">Signal</keyword>
<feature type="signal peptide" evidence="4">
    <location>
        <begin position="1"/>
        <end position="34"/>
    </location>
</feature>
<evidence type="ECO:0000256" key="3">
    <source>
        <dbReference type="SAM" id="MobiDB-lite"/>
    </source>
</evidence>
<dbReference type="SUPFAM" id="SSF57603">
    <property type="entry name" value="FnI-like domain"/>
    <property type="match status" value="1"/>
</dbReference>
<gene>
    <name evidence="6" type="ORF">OFUS_LOCUS11573</name>
</gene>
<dbReference type="EMBL" id="CAIIXF020000006">
    <property type="protein sequence ID" value="CAH1785529.1"/>
    <property type="molecule type" value="Genomic_DNA"/>
</dbReference>
<feature type="chain" id="PRO_5035946405" description="Peptidase S1 domain-containing protein" evidence="4">
    <location>
        <begin position="35"/>
        <end position="647"/>
    </location>
</feature>
<accession>A0A8S4NUM2</accession>
<dbReference type="OrthoDB" id="6261922at2759"/>
<dbReference type="InterPro" id="IPR051487">
    <property type="entry name" value="Ser/Thr_Proteases_Immune/Dev"/>
</dbReference>
<dbReference type="Gene3D" id="2.10.70.10">
    <property type="entry name" value="Complement Module, domain 1"/>
    <property type="match status" value="2"/>
</dbReference>
<evidence type="ECO:0000313" key="7">
    <source>
        <dbReference type="Proteomes" id="UP000749559"/>
    </source>
</evidence>
<keyword evidence="7" id="KW-1185">Reference proteome</keyword>
<dbReference type="Gene3D" id="2.40.10.10">
    <property type="entry name" value="Trypsin-like serine proteases"/>
    <property type="match status" value="1"/>
</dbReference>
<dbReference type="AlphaFoldDB" id="A0A8S4NUM2"/>
<protein>
    <recommendedName>
        <fullName evidence="5">Peptidase S1 domain-containing protein</fullName>
    </recommendedName>
</protein>
<feature type="domain" description="Peptidase S1" evidence="5">
    <location>
        <begin position="384"/>
        <end position="645"/>
    </location>
</feature>
<evidence type="ECO:0000256" key="1">
    <source>
        <dbReference type="ARBA" id="ARBA00023157"/>
    </source>
</evidence>
<dbReference type="SUPFAM" id="SSF50494">
    <property type="entry name" value="Trypsin-like serine proteases"/>
    <property type="match status" value="1"/>
</dbReference>
<feature type="region of interest" description="Disordered" evidence="3">
    <location>
        <begin position="332"/>
        <end position="372"/>
    </location>
</feature>
<dbReference type="InterPro" id="IPR006150">
    <property type="entry name" value="Cys_repeat_1"/>
</dbReference>
<dbReference type="SMART" id="SM00289">
    <property type="entry name" value="WR1"/>
    <property type="match status" value="1"/>
</dbReference>
<dbReference type="Pfam" id="PF00089">
    <property type="entry name" value="Trypsin"/>
    <property type="match status" value="1"/>
</dbReference>